<evidence type="ECO:0000256" key="1">
    <source>
        <dbReference type="SAM" id="Coils"/>
    </source>
</evidence>
<dbReference type="InterPro" id="IPR037490">
    <property type="entry name" value="WAP"/>
</dbReference>
<feature type="coiled-coil region" evidence="1">
    <location>
        <begin position="225"/>
        <end position="306"/>
    </location>
</feature>
<gene>
    <name evidence="2" type="ORF">GH714_017021</name>
</gene>
<dbReference type="AlphaFoldDB" id="A0A6A6MFJ8"/>
<dbReference type="PANTHER" id="PTHR33883">
    <property type="entry name" value="WPP DOMAIN-ASSOCIATED PROTEIN"/>
    <property type="match status" value="1"/>
</dbReference>
<comment type="caution">
    <text evidence="2">The sequence shown here is derived from an EMBL/GenBank/DDBJ whole genome shotgun (WGS) entry which is preliminary data.</text>
</comment>
<dbReference type="PANTHER" id="PTHR33883:SF10">
    <property type="entry name" value="WPP DOMAIN-ASSOCIATED PROTEIN"/>
    <property type="match status" value="1"/>
</dbReference>
<dbReference type="Proteomes" id="UP000467840">
    <property type="component" value="Chromosome 14"/>
</dbReference>
<evidence type="ECO:0000313" key="2">
    <source>
        <dbReference type="EMBL" id="KAF2310769.1"/>
    </source>
</evidence>
<accession>A0A6A6MFJ8</accession>
<name>A0A6A6MFJ8_HEVBR</name>
<organism evidence="2 3">
    <name type="scientific">Hevea brasiliensis</name>
    <name type="common">Para rubber tree</name>
    <name type="synonym">Siphonia brasiliensis</name>
    <dbReference type="NCBI Taxonomy" id="3981"/>
    <lineage>
        <taxon>Eukaryota</taxon>
        <taxon>Viridiplantae</taxon>
        <taxon>Streptophyta</taxon>
        <taxon>Embryophyta</taxon>
        <taxon>Tracheophyta</taxon>
        <taxon>Spermatophyta</taxon>
        <taxon>Magnoliopsida</taxon>
        <taxon>eudicotyledons</taxon>
        <taxon>Gunneridae</taxon>
        <taxon>Pentapetalae</taxon>
        <taxon>rosids</taxon>
        <taxon>fabids</taxon>
        <taxon>Malpighiales</taxon>
        <taxon>Euphorbiaceae</taxon>
        <taxon>Crotonoideae</taxon>
        <taxon>Micrandreae</taxon>
        <taxon>Hevea</taxon>
    </lineage>
</organism>
<feature type="coiled-coil region" evidence="1">
    <location>
        <begin position="50"/>
        <end position="84"/>
    </location>
</feature>
<evidence type="ECO:0000313" key="3">
    <source>
        <dbReference type="Proteomes" id="UP000467840"/>
    </source>
</evidence>
<sequence>MKRRGSSVPVRKDKEFDSLRKKILEVILKLDDILMENEKVPLFCNNGDCLDSLKDRLEQLCLENQQLRNLLMDKKKQIKCLSSQVSDAAEKILQHSFAEEKLSRMLDDLKCVMEDAHIEVSISDDLYKFLPKEVFNHMKSFIQELDMEHHIMRGIYEIIFKEATHNAEPAVKLEIEDSFIESIIMQGICEVIFRESFKEAEEKAGNVNLKYINENEMQISLEMQVLEKEKELRLHIAEREKIEQKMILLKAMIEEKDNLVQETAGALAKEKENFELISQELGNLRLETMSSQLSSLIQKANRLRKAGFLYKQRLERRCSDLQKAEAEVDLLGDELHAPLSLLEKIYIAMDHYSPILQHYPGRHRGKGKGEPQI</sequence>
<dbReference type="EMBL" id="JAAGAX010000006">
    <property type="protein sequence ID" value="KAF2310769.1"/>
    <property type="molecule type" value="Genomic_DNA"/>
</dbReference>
<proteinExistence type="predicted"/>
<keyword evidence="1" id="KW-0175">Coiled coil</keyword>
<keyword evidence="3" id="KW-1185">Reference proteome</keyword>
<protein>
    <submittedName>
        <fullName evidence="2">Uncharacterized protein</fullName>
    </submittedName>
</protein>
<reference evidence="2 3" key="1">
    <citation type="journal article" date="2020" name="Mol. Plant">
        <title>The Chromosome-Based Rubber Tree Genome Provides New Insights into Spurge Genome Evolution and Rubber Biosynthesis.</title>
        <authorList>
            <person name="Liu J."/>
            <person name="Shi C."/>
            <person name="Shi C.C."/>
            <person name="Li W."/>
            <person name="Zhang Q.J."/>
            <person name="Zhang Y."/>
            <person name="Li K."/>
            <person name="Lu H.F."/>
            <person name="Shi C."/>
            <person name="Zhu S.T."/>
            <person name="Xiao Z.Y."/>
            <person name="Nan H."/>
            <person name="Yue Y."/>
            <person name="Zhu X.G."/>
            <person name="Wu Y."/>
            <person name="Hong X.N."/>
            <person name="Fan G.Y."/>
            <person name="Tong Y."/>
            <person name="Zhang D."/>
            <person name="Mao C.L."/>
            <person name="Liu Y.L."/>
            <person name="Hao S.J."/>
            <person name="Liu W.Q."/>
            <person name="Lv M.Q."/>
            <person name="Zhang H.B."/>
            <person name="Liu Y."/>
            <person name="Hu-Tang G.R."/>
            <person name="Wang J.P."/>
            <person name="Wang J.H."/>
            <person name="Sun Y.H."/>
            <person name="Ni S.B."/>
            <person name="Chen W.B."/>
            <person name="Zhang X.C."/>
            <person name="Jiao Y.N."/>
            <person name="Eichler E.E."/>
            <person name="Li G.H."/>
            <person name="Liu X."/>
            <person name="Gao L.Z."/>
        </authorList>
    </citation>
    <scope>NUCLEOTIDE SEQUENCE [LARGE SCALE GENOMIC DNA]</scope>
    <source>
        <strain evidence="3">cv. GT1</strain>
        <tissue evidence="2">Leaf</tissue>
    </source>
</reference>